<reference evidence="2 3" key="1">
    <citation type="journal article" date="2020" name="IScience">
        <title>Genome Sequencing of the Endangered Kingdonia uniflora (Circaeasteraceae, Ranunculales) Reveals Potential Mechanisms of Evolutionary Specialization.</title>
        <authorList>
            <person name="Sun Y."/>
            <person name="Deng T."/>
            <person name="Zhang A."/>
            <person name="Moore M.J."/>
            <person name="Landis J.B."/>
            <person name="Lin N."/>
            <person name="Zhang H."/>
            <person name="Zhang X."/>
            <person name="Huang J."/>
            <person name="Zhang X."/>
            <person name="Sun H."/>
            <person name="Wang H."/>
        </authorList>
    </citation>
    <scope>NUCLEOTIDE SEQUENCE [LARGE SCALE GENOMIC DNA]</scope>
    <source>
        <strain evidence="2">TB1705</strain>
        <tissue evidence="2">Leaf</tissue>
    </source>
</reference>
<sequence length="115" mass="13575">MYFWQFGPPKKTYKLLRSVVVIDGTFLKERYRGTQLTTISIDPSNHIFLLTFSVIDLKTIESWTYFLDMFGSDFYGYDTRFIIIFDRNPKIINVIPKVLLFVIHAFCAFQISNNI</sequence>
<dbReference type="OrthoDB" id="683469at2759"/>
<evidence type="ECO:0000259" key="1">
    <source>
        <dbReference type="Pfam" id="PF10551"/>
    </source>
</evidence>
<comment type="caution">
    <text evidence="2">The sequence shown here is derived from an EMBL/GenBank/DDBJ whole genome shotgun (WGS) entry which is preliminary data.</text>
</comment>
<dbReference type="Proteomes" id="UP000541444">
    <property type="component" value="Unassembled WGS sequence"/>
</dbReference>
<evidence type="ECO:0000313" key="2">
    <source>
        <dbReference type="EMBL" id="KAF6161268.1"/>
    </source>
</evidence>
<dbReference type="PANTHER" id="PTHR31973">
    <property type="entry name" value="POLYPROTEIN, PUTATIVE-RELATED"/>
    <property type="match status" value="1"/>
</dbReference>
<dbReference type="InterPro" id="IPR018289">
    <property type="entry name" value="MULE_transposase_dom"/>
</dbReference>
<accession>A0A7J7N2X3</accession>
<dbReference type="Pfam" id="PF10551">
    <property type="entry name" value="MULE"/>
    <property type="match status" value="1"/>
</dbReference>
<name>A0A7J7N2X3_9MAGN</name>
<organism evidence="2 3">
    <name type="scientific">Kingdonia uniflora</name>
    <dbReference type="NCBI Taxonomy" id="39325"/>
    <lineage>
        <taxon>Eukaryota</taxon>
        <taxon>Viridiplantae</taxon>
        <taxon>Streptophyta</taxon>
        <taxon>Embryophyta</taxon>
        <taxon>Tracheophyta</taxon>
        <taxon>Spermatophyta</taxon>
        <taxon>Magnoliopsida</taxon>
        <taxon>Ranunculales</taxon>
        <taxon>Circaeasteraceae</taxon>
        <taxon>Kingdonia</taxon>
    </lineage>
</organism>
<dbReference type="AlphaFoldDB" id="A0A7J7N2X3"/>
<feature type="domain" description="MULE transposase" evidence="1">
    <location>
        <begin position="19"/>
        <end position="114"/>
    </location>
</feature>
<gene>
    <name evidence="2" type="ORF">GIB67_009155</name>
</gene>
<dbReference type="PANTHER" id="PTHR31973:SF187">
    <property type="entry name" value="MUTATOR TRANSPOSASE MUDRA PROTEIN"/>
    <property type="match status" value="1"/>
</dbReference>
<keyword evidence="3" id="KW-1185">Reference proteome</keyword>
<dbReference type="EMBL" id="JACGCM010001135">
    <property type="protein sequence ID" value="KAF6161268.1"/>
    <property type="molecule type" value="Genomic_DNA"/>
</dbReference>
<proteinExistence type="predicted"/>
<protein>
    <recommendedName>
        <fullName evidence="1">MULE transposase domain-containing protein</fullName>
    </recommendedName>
</protein>
<evidence type="ECO:0000313" key="3">
    <source>
        <dbReference type="Proteomes" id="UP000541444"/>
    </source>
</evidence>